<proteinExistence type="predicted"/>
<dbReference type="EMBL" id="BMVG01000026">
    <property type="protein sequence ID" value="GHE10930.1"/>
    <property type="molecule type" value="Genomic_DNA"/>
</dbReference>
<dbReference type="AlphaFoldDB" id="A0A919D6J0"/>
<keyword evidence="2" id="KW-1185">Reference proteome</keyword>
<comment type="caution">
    <text evidence="1">The sequence shown here is derived from an EMBL/GenBank/DDBJ whole genome shotgun (WGS) entry which is preliminary data.</text>
</comment>
<evidence type="ECO:0000313" key="2">
    <source>
        <dbReference type="Proteomes" id="UP000655443"/>
    </source>
</evidence>
<reference evidence="1" key="2">
    <citation type="submission" date="2020-09" db="EMBL/GenBank/DDBJ databases">
        <authorList>
            <person name="Sun Q."/>
            <person name="Ohkuma M."/>
        </authorList>
    </citation>
    <scope>NUCLEOTIDE SEQUENCE</scope>
    <source>
        <strain evidence="1">JCM 4714</strain>
    </source>
</reference>
<gene>
    <name evidence="1" type="ORF">GCM10010339_68700</name>
</gene>
<evidence type="ECO:0008006" key="3">
    <source>
        <dbReference type="Google" id="ProtNLM"/>
    </source>
</evidence>
<sequence>MSSRHGKDPEFRRLIDVAQYGAGSARRMISACVAALNGTISLISTAGVLTILHPEVLPMLILIAAPRGWGAMRVAQERMASACAERTRRRRPGPPR</sequence>
<name>A0A919D6J0_9ACTN</name>
<protein>
    <recommendedName>
        <fullName evidence="3">ABC transporter ATP-binding protein</fullName>
    </recommendedName>
</protein>
<reference evidence="1" key="1">
    <citation type="journal article" date="2014" name="Int. J. Syst. Evol. Microbiol.">
        <title>Complete genome sequence of Corynebacterium casei LMG S-19264T (=DSM 44701T), isolated from a smear-ripened cheese.</title>
        <authorList>
            <consortium name="US DOE Joint Genome Institute (JGI-PGF)"/>
            <person name="Walter F."/>
            <person name="Albersmeier A."/>
            <person name="Kalinowski J."/>
            <person name="Ruckert C."/>
        </authorList>
    </citation>
    <scope>NUCLEOTIDE SEQUENCE</scope>
    <source>
        <strain evidence="1">JCM 4714</strain>
    </source>
</reference>
<dbReference type="Proteomes" id="UP000655443">
    <property type="component" value="Unassembled WGS sequence"/>
</dbReference>
<evidence type="ECO:0000313" key="1">
    <source>
        <dbReference type="EMBL" id="GHE10930.1"/>
    </source>
</evidence>
<accession>A0A919D6J0</accession>
<organism evidence="1 2">
    <name type="scientific">Streptomyces alanosinicus</name>
    <dbReference type="NCBI Taxonomy" id="68171"/>
    <lineage>
        <taxon>Bacteria</taxon>
        <taxon>Bacillati</taxon>
        <taxon>Actinomycetota</taxon>
        <taxon>Actinomycetes</taxon>
        <taxon>Kitasatosporales</taxon>
        <taxon>Streptomycetaceae</taxon>
        <taxon>Streptomyces</taxon>
    </lineage>
</organism>